<feature type="transmembrane region" description="Helical" evidence="2">
    <location>
        <begin position="49"/>
        <end position="65"/>
    </location>
</feature>
<feature type="transmembrane region" description="Helical" evidence="2">
    <location>
        <begin position="93"/>
        <end position="111"/>
    </location>
</feature>
<proteinExistence type="predicted"/>
<dbReference type="OrthoDB" id="4935951at2"/>
<keyword evidence="2" id="KW-1133">Transmembrane helix</keyword>
<dbReference type="InterPro" id="IPR001932">
    <property type="entry name" value="PPM-type_phosphatase-like_dom"/>
</dbReference>
<sequence>MSSSASRYVRERVRSWRTGSSAGQREVLGLLMAGVALSFVVSVADYDVVPLTSYFVWLILGMLLLRFRYLAVMTTWTAVAAVAAMLIDGPVTGPRSAALVTLGIAVVLILFQSSRQRSGLPSPLSEALLHELRVRLQAQGTIPLLPTGWHVESAMIASHGVGYAGDFLVADLDDDGHRLEMVLVDVCGKGLGAGPQALQFAGALGGLIGSMPPADLMAAANRFLLRRRLDDSFATAVHVRVDLDDGRYSITSAGHPPALRWEADTDEWHIDNARGMAIGVVPDPDLTVSEGVLREGDALLFYTDGVVESRTSDLDTGIDWLRLVAREAIREGAVGSTRRMIAQIERGDDDRAVLLLSRTERASKARG</sequence>
<gene>
    <name evidence="4" type="ORF">SAMN05192576_1221</name>
</gene>
<dbReference type="PANTHER" id="PTHR43156">
    <property type="entry name" value="STAGE II SPORULATION PROTEIN E-RELATED"/>
    <property type="match status" value="1"/>
</dbReference>
<evidence type="ECO:0000259" key="3">
    <source>
        <dbReference type="SMART" id="SM00331"/>
    </source>
</evidence>
<reference evidence="4 5" key="1">
    <citation type="submission" date="2016-10" db="EMBL/GenBank/DDBJ databases">
        <authorList>
            <person name="de Groot N.N."/>
        </authorList>
    </citation>
    <scope>NUCLEOTIDE SEQUENCE [LARGE SCALE GENOMIC DNA]</scope>
    <source>
        <strain evidence="4 5">CGMCC 1.11147</strain>
    </source>
</reference>
<keyword evidence="2" id="KW-0812">Transmembrane</keyword>
<organism evidence="4 5">
    <name type="scientific">Nocardioides szechwanensis</name>
    <dbReference type="NCBI Taxonomy" id="1005944"/>
    <lineage>
        <taxon>Bacteria</taxon>
        <taxon>Bacillati</taxon>
        <taxon>Actinomycetota</taxon>
        <taxon>Actinomycetes</taxon>
        <taxon>Propionibacteriales</taxon>
        <taxon>Nocardioidaceae</taxon>
        <taxon>Nocardioides</taxon>
    </lineage>
</organism>
<keyword evidence="2" id="KW-0472">Membrane</keyword>
<keyword evidence="1" id="KW-0378">Hydrolase</keyword>
<feature type="transmembrane region" description="Helical" evidence="2">
    <location>
        <begin position="27"/>
        <end position="43"/>
    </location>
</feature>
<dbReference type="AlphaFoldDB" id="A0A1G9X0L8"/>
<dbReference type="Gene3D" id="3.60.40.10">
    <property type="entry name" value="PPM-type phosphatase domain"/>
    <property type="match status" value="1"/>
</dbReference>
<dbReference type="RefSeq" id="WP_091022704.1">
    <property type="nucleotide sequence ID" value="NZ_BKAE01000001.1"/>
</dbReference>
<name>A0A1G9X0L8_9ACTN</name>
<dbReference type="EMBL" id="FNIC01000001">
    <property type="protein sequence ID" value="SDM90290.1"/>
    <property type="molecule type" value="Genomic_DNA"/>
</dbReference>
<accession>A0A1G9X0L8</accession>
<dbReference type="InterPro" id="IPR036457">
    <property type="entry name" value="PPM-type-like_dom_sf"/>
</dbReference>
<dbReference type="STRING" id="1005944.SAMN05192576_1221"/>
<dbReference type="GO" id="GO:0016791">
    <property type="term" value="F:phosphatase activity"/>
    <property type="evidence" value="ECO:0007669"/>
    <property type="project" value="TreeGrafter"/>
</dbReference>
<dbReference type="PANTHER" id="PTHR43156:SF2">
    <property type="entry name" value="STAGE II SPORULATION PROTEIN E"/>
    <property type="match status" value="1"/>
</dbReference>
<dbReference type="SUPFAM" id="SSF81606">
    <property type="entry name" value="PP2C-like"/>
    <property type="match status" value="1"/>
</dbReference>
<evidence type="ECO:0000313" key="5">
    <source>
        <dbReference type="Proteomes" id="UP000199004"/>
    </source>
</evidence>
<feature type="domain" description="PPM-type phosphatase" evidence="3">
    <location>
        <begin position="146"/>
        <end position="358"/>
    </location>
</feature>
<dbReference type="InterPro" id="IPR052016">
    <property type="entry name" value="Bact_Sigma-Reg"/>
</dbReference>
<evidence type="ECO:0000256" key="1">
    <source>
        <dbReference type="ARBA" id="ARBA00022801"/>
    </source>
</evidence>
<dbReference type="Proteomes" id="UP000199004">
    <property type="component" value="Unassembled WGS sequence"/>
</dbReference>
<keyword evidence="5" id="KW-1185">Reference proteome</keyword>
<evidence type="ECO:0000313" key="4">
    <source>
        <dbReference type="EMBL" id="SDM90290.1"/>
    </source>
</evidence>
<dbReference type="Pfam" id="PF07228">
    <property type="entry name" value="SpoIIE"/>
    <property type="match status" value="1"/>
</dbReference>
<evidence type="ECO:0000256" key="2">
    <source>
        <dbReference type="SAM" id="Phobius"/>
    </source>
</evidence>
<dbReference type="SMART" id="SM00331">
    <property type="entry name" value="PP2C_SIG"/>
    <property type="match status" value="1"/>
</dbReference>
<protein>
    <submittedName>
        <fullName evidence="4">Stage II sporulation protein E (SpoIIE)</fullName>
    </submittedName>
</protein>